<gene>
    <name evidence="2" type="ORF">UW53_C0001G0067</name>
</gene>
<organism evidence="2 3">
    <name type="scientific">Candidatus Giovannonibacteria bacterium GW2011_GWA1_44_25</name>
    <dbReference type="NCBI Taxonomy" id="1618645"/>
    <lineage>
        <taxon>Bacteria</taxon>
        <taxon>Candidatus Giovannoniibacteriota</taxon>
    </lineage>
</organism>
<dbReference type="InterPro" id="IPR016040">
    <property type="entry name" value="NAD(P)-bd_dom"/>
</dbReference>
<proteinExistence type="predicted"/>
<accession>A0A0G1KVQ8</accession>
<evidence type="ECO:0000313" key="2">
    <source>
        <dbReference type="EMBL" id="KKT60417.1"/>
    </source>
</evidence>
<dbReference type="PANTHER" id="PTHR43000">
    <property type="entry name" value="DTDP-D-GLUCOSE 4,6-DEHYDRATASE-RELATED"/>
    <property type="match status" value="1"/>
</dbReference>
<reference evidence="2 3" key="1">
    <citation type="journal article" date="2015" name="Nature">
        <title>rRNA introns, odd ribosomes, and small enigmatic genomes across a large radiation of phyla.</title>
        <authorList>
            <person name="Brown C.T."/>
            <person name="Hug L.A."/>
            <person name="Thomas B.C."/>
            <person name="Sharon I."/>
            <person name="Castelle C.J."/>
            <person name="Singh A."/>
            <person name="Wilkins M.J."/>
            <person name="Williams K.H."/>
            <person name="Banfield J.F."/>
        </authorList>
    </citation>
    <scope>NUCLEOTIDE SEQUENCE [LARGE SCALE GENOMIC DNA]</scope>
</reference>
<comment type="caution">
    <text evidence="2">The sequence shown here is derived from an EMBL/GenBank/DDBJ whole genome shotgun (WGS) entry which is preliminary data.</text>
</comment>
<dbReference type="EMBL" id="LCIR01000001">
    <property type="protein sequence ID" value="KKT60417.1"/>
    <property type="molecule type" value="Genomic_DNA"/>
</dbReference>
<sequence>MKKILITGGAGFIGYHLAKHLLKEYGDGVELVLVDNLQRGRIDDDFKKLLEDKRVTFLNLDLTDLASYEKLGNGYDNVYHLAAINGTKLFYEMPQEVLRINALSLIYMLEWFRKNNANGKFCFTSSNETYASALFAFGQLPIPTPEKVPFVIDDPYNARWSYASTKLVGELFVIHYAKAYNFRALLVRPHNFYGPRAGYHGHVIPDFSERIAARVDPFPIFGADETRTFCYVSDAVRAMQMLMDSPKTDGQPIETVHIGDFHEITMKGLAEKLFEVTGWKPKALDIKTAPPGSVKRRLADVSKLQAFTGWKPEVSLEDGLKRTYDWYLANPEKK</sequence>
<name>A0A0G1KVQ8_9BACT</name>
<dbReference type="InterPro" id="IPR036291">
    <property type="entry name" value="NAD(P)-bd_dom_sf"/>
</dbReference>
<dbReference type="Pfam" id="PF16363">
    <property type="entry name" value="GDP_Man_Dehyd"/>
    <property type="match status" value="1"/>
</dbReference>
<feature type="domain" description="NAD(P)-binding" evidence="1">
    <location>
        <begin position="5"/>
        <end position="323"/>
    </location>
</feature>
<dbReference type="SUPFAM" id="SSF51735">
    <property type="entry name" value="NAD(P)-binding Rossmann-fold domains"/>
    <property type="match status" value="1"/>
</dbReference>
<dbReference type="Gene3D" id="3.40.50.720">
    <property type="entry name" value="NAD(P)-binding Rossmann-like Domain"/>
    <property type="match status" value="1"/>
</dbReference>
<evidence type="ECO:0000259" key="1">
    <source>
        <dbReference type="Pfam" id="PF16363"/>
    </source>
</evidence>
<evidence type="ECO:0000313" key="3">
    <source>
        <dbReference type="Proteomes" id="UP000034087"/>
    </source>
</evidence>
<dbReference type="Proteomes" id="UP000034087">
    <property type="component" value="Unassembled WGS sequence"/>
</dbReference>
<dbReference type="AlphaFoldDB" id="A0A0G1KVQ8"/>
<protein>
    <submittedName>
        <fullName evidence="2">NDP-sugar dehydratase or epimerase</fullName>
    </submittedName>
</protein>